<feature type="domain" description="ABC transporter" evidence="8">
    <location>
        <begin position="4"/>
        <end position="225"/>
    </location>
</feature>
<protein>
    <submittedName>
        <fullName evidence="9">ATP-binding cassette domain-containing protein</fullName>
    </submittedName>
</protein>
<reference evidence="9 10" key="1">
    <citation type="submission" date="2018-11" db="EMBL/GenBank/DDBJ databases">
        <title>Genomes From Bacteria Associated with the Canine Oral Cavity: a Test Case for Automated Genome-Based Taxonomic Assignment.</title>
        <authorList>
            <person name="Coil D.A."/>
            <person name="Jospin G."/>
            <person name="Darling A.E."/>
            <person name="Wallis C."/>
            <person name="Davis I.J."/>
            <person name="Harris S."/>
            <person name="Eisen J.A."/>
            <person name="Holcombe L.J."/>
            <person name="O'Flynn C."/>
        </authorList>
    </citation>
    <scope>NUCLEOTIDE SEQUENCE [LARGE SCALE GENOMIC DNA]</scope>
    <source>
        <strain evidence="9 10">OH2617_COT-023</strain>
    </source>
</reference>
<evidence type="ECO:0000259" key="8">
    <source>
        <dbReference type="PROSITE" id="PS50893"/>
    </source>
</evidence>
<keyword evidence="2" id="KW-0813">Transport</keyword>
<dbReference type="Proteomes" id="UP000278609">
    <property type="component" value="Unassembled WGS sequence"/>
</dbReference>
<evidence type="ECO:0000256" key="1">
    <source>
        <dbReference type="ARBA" id="ARBA00004202"/>
    </source>
</evidence>
<dbReference type="GO" id="GO:0005524">
    <property type="term" value="F:ATP binding"/>
    <property type="evidence" value="ECO:0007669"/>
    <property type="project" value="UniProtKB-KW"/>
</dbReference>
<dbReference type="InterPro" id="IPR027417">
    <property type="entry name" value="P-loop_NTPase"/>
</dbReference>
<dbReference type="RefSeq" id="WP_124752555.1">
    <property type="nucleotide sequence ID" value="NZ_RQYS01000073.1"/>
</dbReference>
<evidence type="ECO:0000313" key="10">
    <source>
        <dbReference type="Proteomes" id="UP000278609"/>
    </source>
</evidence>
<evidence type="ECO:0000256" key="4">
    <source>
        <dbReference type="ARBA" id="ARBA00022741"/>
    </source>
</evidence>
<dbReference type="Pfam" id="PF00005">
    <property type="entry name" value="ABC_tran"/>
    <property type="match status" value="1"/>
</dbReference>
<evidence type="ECO:0000256" key="6">
    <source>
        <dbReference type="ARBA" id="ARBA00022967"/>
    </source>
</evidence>
<dbReference type="InterPro" id="IPR003439">
    <property type="entry name" value="ABC_transporter-like_ATP-bd"/>
</dbReference>
<sequence length="225" mass="25551">MKKMLLNNVIVRYRDNNDIILNIPSLEINSGLNFLIGKNGSGKSTLLKTISNNEDIEFNGDICIDGKYLCRKKIGIVSQNPSKSITPELTFYENMLQASLKGKEFFSIHLASSRRLKKKVVDFLLSFNLEIDIQSLLDKEAEKLSIGQQQLLAIFMRLYRNSSVLLLDECTASLDMNNTKMVMDILQSIAMGETIILFVTHQIDLLETPNTRVLEAKNSNILYKR</sequence>
<comment type="subcellular location">
    <subcellularLocation>
        <location evidence="1">Cell membrane</location>
        <topology evidence="1">Peripheral membrane protein</topology>
    </subcellularLocation>
</comment>
<evidence type="ECO:0000256" key="5">
    <source>
        <dbReference type="ARBA" id="ARBA00022840"/>
    </source>
</evidence>
<dbReference type="OrthoDB" id="9785229at2"/>
<dbReference type="PROSITE" id="PS50893">
    <property type="entry name" value="ABC_TRANSPORTER_2"/>
    <property type="match status" value="1"/>
</dbReference>
<dbReference type="EMBL" id="RQYS01000073">
    <property type="protein sequence ID" value="RRD57791.1"/>
    <property type="molecule type" value="Genomic_DNA"/>
</dbReference>
<proteinExistence type="predicted"/>
<dbReference type="GO" id="GO:0016887">
    <property type="term" value="F:ATP hydrolysis activity"/>
    <property type="evidence" value="ECO:0007669"/>
    <property type="project" value="InterPro"/>
</dbReference>
<keyword evidence="3" id="KW-1003">Cell membrane</keyword>
<keyword evidence="6" id="KW-1278">Translocase</keyword>
<dbReference type="InterPro" id="IPR003593">
    <property type="entry name" value="AAA+_ATPase"/>
</dbReference>
<keyword evidence="7" id="KW-0472">Membrane</keyword>
<dbReference type="InterPro" id="IPR050095">
    <property type="entry name" value="ECF_ABC_transporter_ATP-bd"/>
</dbReference>
<evidence type="ECO:0000256" key="2">
    <source>
        <dbReference type="ARBA" id="ARBA00022448"/>
    </source>
</evidence>
<dbReference type="PANTHER" id="PTHR43553:SF27">
    <property type="entry name" value="ENERGY-COUPLING FACTOR TRANSPORTER ATP-BINDING PROTEIN ECFA2"/>
    <property type="match status" value="1"/>
</dbReference>
<comment type="caution">
    <text evidence="9">The sequence shown here is derived from an EMBL/GenBank/DDBJ whole genome shotgun (WGS) entry which is preliminary data.</text>
</comment>
<organism evidence="9 10">
    <name type="scientific">Tannerella forsythia</name>
    <name type="common">Bacteroides forsythus</name>
    <dbReference type="NCBI Taxonomy" id="28112"/>
    <lineage>
        <taxon>Bacteria</taxon>
        <taxon>Pseudomonadati</taxon>
        <taxon>Bacteroidota</taxon>
        <taxon>Bacteroidia</taxon>
        <taxon>Bacteroidales</taxon>
        <taxon>Tannerellaceae</taxon>
        <taxon>Tannerella</taxon>
    </lineage>
</organism>
<dbReference type="SUPFAM" id="SSF52540">
    <property type="entry name" value="P-loop containing nucleoside triphosphate hydrolases"/>
    <property type="match status" value="1"/>
</dbReference>
<evidence type="ECO:0000256" key="3">
    <source>
        <dbReference type="ARBA" id="ARBA00022475"/>
    </source>
</evidence>
<dbReference type="SMART" id="SM00382">
    <property type="entry name" value="AAA"/>
    <property type="match status" value="1"/>
</dbReference>
<name>A0A3P1XH50_TANFO</name>
<accession>A0A3P1XH50</accession>
<evidence type="ECO:0000256" key="7">
    <source>
        <dbReference type="ARBA" id="ARBA00023136"/>
    </source>
</evidence>
<evidence type="ECO:0000313" key="9">
    <source>
        <dbReference type="EMBL" id="RRD57791.1"/>
    </source>
</evidence>
<dbReference type="AlphaFoldDB" id="A0A3P1XH50"/>
<dbReference type="GO" id="GO:0043190">
    <property type="term" value="C:ATP-binding cassette (ABC) transporter complex"/>
    <property type="evidence" value="ECO:0007669"/>
    <property type="project" value="TreeGrafter"/>
</dbReference>
<dbReference type="GO" id="GO:0042626">
    <property type="term" value="F:ATPase-coupled transmembrane transporter activity"/>
    <property type="evidence" value="ECO:0007669"/>
    <property type="project" value="TreeGrafter"/>
</dbReference>
<dbReference type="PANTHER" id="PTHR43553">
    <property type="entry name" value="HEAVY METAL TRANSPORTER"/>
    <property type="match status" value="1"/>
</dbReference>
<dbReference type="Gene3D" id="3.40.50.300">
    <property type="entry name" value="P-loop containing nucleotide triphosphate hydrolases"/>
    <property type="match status" value="1"/>
</dbReference>
<keyword evidence="5 9" id="KW-0067">ATP-binding</keyword>
<keyword evidence="4" id="KW-0547">Nucleotide-binding</keyword>
<gene>
    <name evidence="9" type="ORF">EII40_12570</name>
</gene>